<reference evidence="1 2" key="1">
    <citation type="submission" date="2021-06" db="EMBL/GenBank/DDBJ databases">
        <authorList>
            <person name="Kallberg Y."/>
            <person name="Tangrot J."/>
            <person name="Rosling A."/>
        </authorList>
    </citation>
    <scope>NUCLEOTIDE SEQUENCE [LARGE SCALE GENOMIC DNA]</scope>
    <source>
        <strain evidence="1 2">120-4 pot B 10/14</strain>
    </source>
</reference>
<gene>
    <name evidence="1" type="ORF">GMARGA_LOCUS17574</name>
</gene>
<name>A0ABN7VDW0_GIGMA</name>
<comment type="caution">
    <text evidence="1">The sequence shown here is derived from an EMBL/GenBank/DDBJ whole genome shotgun (WGS) entry which is preliminary data.</text>
</comment>
<evidence type="ECO:0000313" key="1">
    <source>
        <dbReference type="EMBL" id="CAG8761821.1"/>
    </source>
</evidence>
<keyword evidence="2" id="KW-1185">Reference proteome</keyword>
<accession>A0ABN7VDW0</accession>
<sequence length="219" mass="25814">MNNYKHLLFENIFTETHKELETFNIELEKLCEIYQTNYNSDDESDEDCDNFINNQSSSYSLQLENFEADDCFTKDQIDEFKKIYILHPIQSDCLSNRIDSNIALSRFLKIKAMSNTESNVYFLGMIDTSAKEDNLVNGISKVNLTTNYIFNQKKICQKACIEAKEIKEISLSSFQRIWKRYLPGIKFIIARNNLCMICKTMHFGAKYWYIDETQQKLEE</sequence>
<protein>
    <submittedName>
        <fullName evidence="1">38199_t:CDS:1</fullName>
    </submittedName>
</protein>
<proteinExistence type="predicted"/>
<dbReference type="Proteomes" id="UP000789901">
    <property type="component" value="Unassembled WGS sequence"/>
</dbReference>
<evidence type="ECO:0000313" key="2">
    <source>
        <dbReference type="Proteomes" id="UP000789901"/>
    </source>
</evidence>
<dbReference type="EMBL" id="CAJVQB010013386">
    <property type="protein sequence ID" value="CAG8761821.1"/>
    <property type="molecule type" value="Genomic_DNA"/>
</dbReference>
<organism evidence="1 2">
    <name type="scientific">Gigaspora margarita</name>
    <dbReference type="NCBI Taxonomy" id="4874"/>
    <lineage>
        <taxon>Eukaryota</taxon>
        <taxon>Fungi</taxon>
        <taxon>Fungi incertae sedis</taxon>
        <taxon>Mucoromycota</taxon>
        <taxon>Glomeromycotina</taxon>
        <taxon>Glomeromycetes</taxon>
        <taxon>Diversisporales</taxon>
        <taxon>Gigasporaceae</taxon>
        <taxon>Gigaspora</taxon>
    </lineage>
</organism>